<dbReference type="AlphaFoldDB" id="H5X923"/>
<dbReference type="HOGENOM" id="CLU_091304_2_0_11"/>
<keyword evidence="1" id="KW-0812">Transmembrane</keyword>
<dbReference type="Gene3D" id="3.40.30.10">
    <property type="entry name" value="Glutaredoxin"/>
    <property type="match status" value="1"/>
</dbReference>
<dbReference type="PROSITE" id="PS51352">
    <property type="entry name" value="THIOREDOXIN_2"/>
    <property type="match status" value="1"/>
</dbReference>
<dbReference type="GO" id="GO:0016853">
    <property type="term" value="F:isomerase activity"/>
    <property type="evidence" value="ECO:0007669"/>
    <property type="project" value="UniProtKB-KW"/>
</dbReference>
<evidence type="ECO:0000313" key="4">
    <source>
        <dbReference type="Proteomes" id="UP000004926"/>
    </source>
</evidence>
<keyword evidence="1" id="KW-0472">Membrane</keyword>
<dbReference type="Proteomes" id="UP000004926">
    <property type="component" value="Chromosome"/>
</dbReference>
<dbReference type="SUPFAM" id="SSF52833">
    <property type="entry name" value="Thioredoxin-like"/>
    <property type="match status" value="1"/>
</dbReference>
<organism evidence="3 4">
    <name type="scientific">Saccharomonospora marina XMU15</name>
    <dbReference type="NCBI Taxonomy" id="882083"/>
    <lineage>
        <taxon>Bacteria</taxon>
        <taxon>Bacillati</taxon>
        <taxon>Actinomycetota</taxon>
        <taxon>Actinomycetes</taxon>
        <taxon>Pseudonocardiales</taxon>
        <taxon>Pseudonocardiaceae</taxon>
        <taxon>Saccharomonospora</taxon>
    </lineage>
</organism>
<proteinExistence type="predicted"/>
<keyword evidence="3" id="KW-0413">Isomerase</keyword>
<name>H5X923_9PSEU</name>
<sequence>MTGVWLTVGAIGAAVFVGVLVATREGRIRYRFAKRARAGHQSRQDLPAPVAAALPSEPGTVTLLQVSTTYCAPCRHAKAVLTEFAERTEGLRYVNLDVTDQPEVARAIGVLRTPTTVAYTSSGQELLRVSGVPKTADLLTALRTHLVSQNEHGSHPESS</sequence>
<dbReference type="STRING" id="882083.SacmaDRAFT_5510"/>
<evidence type="ECO:0000259" key="2">
    <source>
        <dbReference type="PROSITE" id="PS51352"/>
    </source>
</evidence>
<gene>
    <name evidence="3" type="ORF">SacmaDRAFT_5510</name>
</gene>
<feature type="domain" description="Thioredoxin" evidence="2">
    <location>
        <begin position="42"/>
        <end position="147"/>
    </location>
</feature>
<dbReference type="InterPro" id="IPR013766">
    <property type="entry name" value="Thioredoxin_domain"/>
</dbReference>
<dbReference type="eggNOG" id="COG0526">
    <property type="taxonomic scope" value="Bacteria"/>
</dbReference>
<feature type="transmembrane region" description="Helical" evidence="1">
    <location>
        <begin position="6"/>
        <end position="23"/>
    </location>
</feature>
<evidence type="ECO:0000313" key="3">
    <source>
        <dbReference type="EMBL" id="EHR53626.1"/>
    </source>
</evidence>
<evidence type="ECO:0000256" key="1">
    <source>
        <dbReference type="SAM" id="Phobius"/>
    </source>
</evidence>
<dbReference type="Pfam" id="PF00085">
    <property type="entry name" value="Thioredoxin"/>
    <property type="match status" value="1"/>
</dbReference>
<protein>
    <submittedName>
        <fullName evidence="3">Thiol-disulfide isomerase-like thioredoxin</fullName>
    </submittedName>
</protein>
<dbReference type="CDD" id="cd02947">
    <property type="entry name" value="TRX_family"/>
    <property type="match status" value="1"/>
</dbReference>
<keyword evidence="4" id="KW-1185">Reference proteome</keyword>
<dbReference type="InterPro" id="IPR036249">
    <property type="entry name" value="Thioredoxin-like_sf"/>
</dbReference>
<accession>H5X923</accession>
<dbReference type="RefSeq" id="WP_009157000.1">
    <property type="nucleotide sequence ID" value="NZ_CM001439.1"/>
</dbReference>
<dbReference type="OrthoDB" id="1495530at2"/>
<keyword evidence="1" id="KW-1133">Transmembrane helix</keyword>
<reference evidence="3 4" key="1">
    <citation type="journal article" date="2012" name="Stand. Genomic Sci.">
        <title>Genome sequence of the ocean sediment bacterium Saccharomonospora marina type strain (XMU15(T)).</title>
        <authorList>
            <person name="Klenk H.P."/>
            <person name="Lu M."/>
            <person name="Lucas S."/>
            <person name="Lapidus A."/>
            <person name="Copeland A."/>
            <person name="Pitluck S."/>
            <person name="Goodwin L.A."/>
            <person name="Han C."/>
            <person name="Tapia R."/>
            <person name="Brambilla E.M."/>
            <person name="Potter G."/>
            <person name="Land M."/>
            <person name="Ivanova N."/>
            <person name="Rohde M."/>
            <person name="Goker M."/>
            <person name="Detter J.C."/>
            <person name="Li W.J."/>
            <person name="Kyrpides N.C."/>
            <person name="Woyke T."/>
        </authorList>
    </citation>
    <scope>NUCLEOTIDE SEQUENCE [LARGE SCALE GENOMIC DNA]</scope>
    <source>
        <strain evidence="3 4">XMU15</strain>
    </source>
</reference>
<dbReference type="EMBL" id="CM001439">
    <property type="protein sequence ID" value="EHR53626.1"/>
    <property type="molecule type" value="Genomic_DNA"/>
</dbReference>